<reference evidence="3 4" key="1">
    <citation type="submission" date="2018-09" db="EMBL/GenBank/DDBJ databases">
        <title>A high-quality reference genome of wild soybean provides a powerful tool to mine soybean genomes.</title>
        <authorList>
            <person name="Xie M."/>
            <person name="Chung C.Y.L."/>
            <person name="Li M.-W."/>
            <person name="Wong F.-L."/>
            <person name="Chan T.-F."/>
            <person name="Lam H.-M."/>
        </authorList>
    </citation>
    <scope>NUCLEOTIDE SEQUENCE [LARGE SCALE GENOMIC DNA]</scope>
    <source>
        <strain evidence="4">cv. W05</strain>
        <tissue evidence="3">Hypocotyl of etiolated seedlings</tissue>
    </source>
</reference>
<accession>A0A445J6F1</accession>
<evidence type="ECO:0000256" key="2">
    <source>
        <dbReference type="SAM" id="MobiDB-lite"/>
    </source>
</evidence>
<feature type="region of interest" description="Disordered" evidence="2">
    <location>
        <begin position="57"/>
        <end position="79"/>
    </location>
</feature>
<feature type="coiled-coil region" evidence="1">
    <location>
        <begin position="11"/>
        <end position="38"/>
    </location>
</feature>
<evidence type="ECO:0000313" key="3">
    <source>
        <dbReference type="EMBL" id="RZB93972.1"/>
    </source>
</evidence>
<proteinExistence type="predicted"/>
<sequence>MAPKSMEPHDEAEEDLELERLESDLKQMAHKILDYRTTLPDQLNSTLRSILDAQRPFLSPGASEQNISREESSSAPEDPETAKILKLLNEKISSNCSAMPIVLKRMKDCIARIEKFDSYNDAMIHPAFKRKKTG</sequence>
<dbReference type="AlphaFoldDB" id="A0A445J6F1"/>
<dbReference type="PANTHER" id="PTHR36045:SF2">
    <property type="entry name" value="OS04G0558500 PROTEIN"/>
    <property type="match status" value="1"/>
</dbReference>
<dbReference type="PANTHER" id="PTHR36045">
    <property type="entry name" value="OS04G0558500 PROTEIN"/>
    <property type="match status" value="1"/>
</dbReference>
<keyword evidence="1" id="KW-0175">Coiled coil</keyword>
<dbReference type="Proteomes" id="UP000289340">
    <property type="component" value="Chromosome 9"/>
</dbReference>
<dbReference type="EMBL" id="QZWG01000009">
    <property type="protein sequence ID" value="RZB93972.1"/>
    <property type="molecule type" value="Genomic_DNA"/>
</dbReference>
<evidence type="ECO:0000256" key="1">
    <source>
        <dbReference type="SAM" id="Coils"/>
    </source>
</evidence>
<keyword evidence="4" id="KW-1185">Reference proteome</keyword>
<protein>
    <submittedName>
        <fullName evidence="3">Uncharacterized protein</fullName>
    </submittedName>
</protein>
<name>A0A445J6F1_GLYSO</name>
<gene>
    <name evidence="3" type="ORF">D0Y65_025324</name>
</gene>
<dbReference type="SMR" id="A0A445J6F1"/>
<dbReference type="Gramene" id="XM_028392076.1">
    <property type="protein sequence ID" value="XP_028247877.1"/>
    <property type="gene ID" value="LOC114425240"/>
</dbReference>
<evidence type="ECO:0000313" key="4">
    <source>
        <dbReference type="Proteomes" id="UP000289340"/>
    </source>
</evidence>
<organism evidence="3 4">
    <name type="scientific">Glycine soja</name>
    <name type="common">Wild soybean</name>
    <dbReference type="NCBI Taxonomy" id="3848"/>
    <lineage>
        <taxon>Eukaryota</taxon>
        <taxon>Viridiplantae</taxon>
        <taxon>Streptophyta</taxon>
        <taxon>Embryophyta</taxon>
        <taxon>Tracheophyta</taxon>
        <taxon>Spermatophyta</taxon>
        <taxon>Magnoliopsida</taxon>
        <taxon>eudicotyledons</taxon>
        <taxon>Gunneridae</taxon>
        <taxon>Pentapetalae</taxon>
        <taxon>rosids</taxon>
        <taxon>fabids</taxon>
        <taxon>Fabales</taxon>
        <taxon>Fabaceae</taxon>
        <taxon>Papilionoideae</taxon>
        <taxon>50 kb inversion clade</taxon>
        <taxon>NPAAA clade</taxon>
        <taxon>indigoferoid/millettioid clade</taxon>
        <taxon>Phaseoleae</taxon>
        <taxon>Glycine</taxon>
        <taxon>Glycine subgen. Soja</taxon>
    </lineage>
</organism>
<comment type="caution">
    <text evidence="3">The sequence shown here is derived from an EMBL/GenBank/DDBJ whole genome shotgun (WGS) entry which is preliminary data.</text>
</comment>